<dbReference type="Proteomes" id="UP000256297">
    <property type="component" value="Plasmid CBM2589_p"/>
</dbReference>
<geneLocation type="plasmid" evidence="3">
    <name>cbm2589_p</name>
</geneLocation>
<organism evidence="2 4">
    <name type="scientific">Cupriavidus taiwanensis</name>
    <dbReference type="NCBI Taxonomy" id="164546"/>
    <lineage>
        <taxon>Bacteria</taxon>
        <taxon>Pseudomonadati</taxon>
        <taxon>Pseudomonadota</taxon>
        <taxon>Betaproteobacteria</taxon>
        <taxon>Burkholderiales</taxon>
        <taxon>Burkholderiaceae</taxon>
        <taxon>Cupriavidus</taxon>
    </lineage>
</organism>
<evidence type="ECO:0000313" key="1">
    <source>
        <dbReference type="EMBL" id="SOY76997.1"/>
    </source>
</evidence>
<evidence type="ECO:0000313" key="2">
    <source>
        <dbReference type="EMBL" id="SOY78094.1"/>
    </source>
</evidence>
<evidence type="ECO:0000313" key="4">
    <source>
        <dbReference type="Proteomes" id="UP000257016"/>
    </source>
</evidence>
<protein>
    <submittedName>
        <fullName evidence="2">Uncharacterized protein</fullName>
    </submittedName>
</protein>
<comment type="caution">
    <text evidence="2">The sequence shown here is derived from an EMBL/GenBank/DDBJ whole genome shotgun (WGS) entry which is preliminary data.</text>
</comment>
<reference evidence="3 4" key="1">
    <citation type="submission" date="2018-01" db="EMBL/GenBank/DDBJ databases">
        <authorList>
            <person name="Clerissi C."/>
        </authorList>
    </citation>
    <scope>NUCLEOTIDE SEQUENCE [LARGE SCALE GENOMIC DNA]</scope>
    <source>
        <strain evidence="2">Cupriavidus taiwanensis LMG 19430</strain>
        <strain evidence="1">Cupriavidus taiwanensis STM 3521</strain>
        <plasmid evidence="4">cbm2586_p</plasmid>
        <plasmid evidence="3">cbm2589_p</plasmid>
    </source>
</reference>
<dbReference type="EMBL" id="OFSP01000071">
    <property type="protein sequence ID" value="SOY76997.1"/>
    <property type="molecule type" value="Genomic_DNA"/>
</dbReference>
<dbReference type="EMBL" id="OFSN01000060">
    <property type="protein sequence ID" value="SOY78094.1"/>
    <property type="molecule type" value="Genomic_DNA"/>
</dbReference>
<evidence type="ECO:0000313" key="3">
    <source>
        <dbReference type="Proteomes" id="UP000256297"/>
    </source>
</evidence>
<proteinExistence type="predicted"/>
<dbReference type="Proteomes" id="UP000257016">
    <property type="component" value="Unassembled WGS sequence"/>
</dbReference>
<geneLocation type="plasmid" evidence="4">
    <name>cbm2586_p</name>
</geneLocation>
<gene>
    <name evidence="2" type="ORF">CBM2586_P390036</name>
    <name evidence="1" type="ORF">CBM2589_P380037</name>
</gene>
<dbReference type="AlphaFoldDB" id="A0A375CRN8"/>
<name>A0A375CRN8_9BURK</name>
<sequence>MRFLRPVERESAFRWIIIASGNPAKIRPRNTLALRVARAKTAGDYAVCRVRDFENNR</sequence>
<accession>A0A375CRN8</accession>